<gene>
    <name evidence="3" type="ORF">SDC9_151602</name>
</gene>
<dbReference type="InterPro" id="IPR051010">
    <property type="entry name" value="BCAA_transport"/>
</dbReference>
<dbReference type="PANTHER" id="PTHR30483">
    <property type="entry name" value="LEUCINE-SPECIFIC-BINDING PROTEIN"/>
    <property type="match status" value="1"/>
</dbReference>
<proteinExistence type="predicted"/>
<dbReference type="EMBL" id="VSSQ01050280">
    <property type="protein sequence ID" value="MPN04365.1"/>
    <property type="molecule type" value="Genomic_DNA"/>
</dbReference>
<evidence type="ECO:0000259" key="2">
    <source>
        <dbReference type="Pfam" id="PF13458"/>
    </source>
</evidence>
<comment type="caution">
    <text evidence="3">The sequence shown here is derived from an EMBL/GenBank/DDBJ whole genome shotgun (WGS) entry which is preliminary data.</text>
</comment>
<organism evidence="3">
    <name type="scientific">bioreactor metagenome</name>
    <dbReference type="NCBI Taxonomy" id="1076179"/>
    <lineage>
        <taxon>unclassified sequences</taxon>
        <taxon>metagenomes</taxon>
        <taxon>ecological metagenomes</taxon>
    </lineage>
</organism>
<accession>A0A645EQR2</accession>
<dbReference type="Pfam" id="PF13458">
    <property type="entry name" value="Peripla_BP_6"/>
    <property type="match status" value="1"/>
</dbReference>
<evidence type="ECO:0000256" key="1">
    <source>
        <dbReference type="ARBA" id="ARBA00022729"/>
    </source>
</evidence>
<name>A0A645EQR2_9ZZZZ</name>
<keyword evidence="1" id="KW-0732">Signal</keyword>
<dbReference type="InterPro" id="IPR028081">
    <property type="entry name" value="Leu-bd"/>
</dbReference>
<evidence type="ECO:0000313" key="3">
    <source>
        <dbReference type="EMBL" id="MPN04365.1"/>
    </source>
</evidence>
<sequence length="200" mass="21894">MKTYMQSIGTDFVVEEGHNSGDKDFTGGILACKDAGCDVVIGWTHAAEAAVIARQYVEMGMQNVPFLGCPTWGNGSFYDLVEEQYVDGTYIAGDFALTNASPVASAYYEAYKTKFGKDADAMSTYWYDGTMMALDAMDRAKELTREGVLEAIKTIGVERELELTCGKVVMNGIDSVHQMLIGKNKGKVFEVIDVVTEEVK</sequence>
<feature type="domain" description="Leucine-binding protein" evidence="2">
    <location>
        <begin position="2"/>
        <end position="170"/>
    </location>
</feature>
<dbReference type="SUPFAM" id="SSF53822">
    <property type="entry name" value="Periplasmic binding protein-like I"/>
    <property type="match status" value="1"/>
</dbReference>
<protein>
    <recommendedName>
        <fullName evidence="2">Leucine-binding protein domain-containing protein</fullName>
    </recommendedName>
</protein>
<dbReference type="Gene3D" id="3.40.50.2300">
    <property type="match status" value="1"/>
</dbReference>
<dbReference type="InterPro" id="IPR028082">
    <property type="entry name" value="Peripla_BP_I"/>
</dbReference>
<dbReference type="AlphaFoldDB" id="A0A645EQR2"/>
<reference evidence="3" key="1">
    <citation type="submission" date="2019-08" db="EMBL/GenBank/DDBJ databases">
        <authorList>
            <person name="Kucharzyk K."/>
            <person name="Murdoch R.W."/>
            <person name="Higgins S."/>
            <person name="Loffler F."/>
        </authorList>
    </citation>
    <scope>NUCLEOTIDE SEQUENCE</scope>
</reference>